<keyword evidence="2" id="KW-0611">Plant defense</keyword>
<dbReference type="InterPro" id="IPR055414">
    <property type="entry name" value="LRR_R13L4/SHOC2-like"/>
</dbReference>
<sequence>MVLENIISIIDLVSHHTVVPIAREINYCFKYNHNFENLKREVKKLKSAQLRVQHLVDDARNNGEAILEDVLEWLSLAEKATEKVERTISEDEDGARKKCFIGLCPDLKALYQCSKKAKEETRFVASLLDERDGFSTVSHRAAPKGMEAISFRSYDAMPSRTPVLKEIMNAFTTADVNMVGVYGMRGMGKTVLVKEAARQAIQEKLFNQVVFATITQTPDIKKIQGQIADQLFLKFDEESEWGRAGRLRQRLKQEQKILIILDDLWKSLDLEAVGIPLKDEHEGCKMLLTSRVYDVLSSGMDIQKNFPINALSEEETWEFFKKMADNVCVRFTGKNYAAWTFQLEIFLKGKELWGHIDGSDKDMVAEGSVVAKAAWAAKDAQIMSWILSSMEPHLILSLRPYRSAKAMWDHLTQVYNQDNNARRFQLELAIANYTQGDLSIQDYYCGFLALWSDYSDLVTTKVSAEVNRDPVPSLDACFGELLREEQRLHTQTIMEQARVASASVSVAYAASAYNKGKSRDMSKTQCYSCKKYGHIAPHCPHKICNYCKQLGHIIKECPIRPPSRPNKAYHAAVTAVGSSFSQTQPPANLLTREMVQEMIVSAFSTLGLQGTGSSALTWILDSGASNHMKNSLHGLSNIRKYCGSSHIQTANGSTLPIIAVGDVPPFLKDVYVSPKLAINLASVVDKFQPHLVYKRRLPVLPPSASVLSSAPPLQPSVASEVPVLAPLRRSSRISVPPAKYGFTSSVAHPSTAALSVTLSSISIPTGDRIEHPDLQSLAMEVAKKCAGLPLAIVTVARALKNKNLSQWKNALRELKRPSPRNFAGVQEDVYAAIELSYNHLESKELKSTFLLCSRMGYNASTRDLLKYGMGLGLFSGFVTVEEARDRVQSLVHKLKTSGLLLENHCDWQFSMHDPVRDVALSIAFRDCHVFVGDDQFEPEWSAKNKLKKYKEIWLSSNIELLREMEYPQLNFLHVRSEDPFLEISSNICRGMHKLKVLVLTNMSLPSSLHFLKNLRTLCVHQSSLGEIADIGELKKLEILSFAKSNIKHLPRQIGQLTKLRMLDLSDCFELEVIPPNTLSNLSMLEELCMGNSFHHWATEGEDNASLVELDNLPHLTNLDMHVLDSHVMSKGMLSKRLERFRIFIGDVWDWDGVYQSSRTLKIKLNTSASHLEHGVLMLLKRAQDLYLLELKGVNNVVSELDTEGFLQLRHLHLHNSSDIQFIINTSSEVPSHVFPVLESLFLYNLVSLEKLCHGILTAESFRKLTIIEVGKCVKLKHLFPFSVARGLSQLQTINISFCLTMEEIVAKEGDEFEDSYTAIDAMEFNQLSSLSLQCLPLLKNFCSREKTSRLCQAQPNPVATSVGLQSKEISEDELKNPLQLFCEKILIPKLKKLELVSINVEKIWHGQLHRENAFPVQNLQTLYVDDCHSLKYLFSASMVKSLVQLKYLTVRNCKSMEEIISVEGVEEVEMMSEMCFDKLEDVDLSHLPRLTWFCAGTLIECKVLKQLHICSCPEFKTFISCPNSGNMTVDVEPGEVHSRESDHNAVQPLFDKKVAFPSLAEIKISNIENLEKMWHNQLAEDSFCQLRSVTICSCKRLVRVFPSILLGTFRMVEMLDISHCPLLEEIFELEETSASGSFQLRDLSLIGLGKLKHIWNKDPQGTLSFQNLHALKVSDCNVLKNLFPFSIARELVQLEKLEIEHCEKLEEIIVKVDDGEAAHCFVFPQLTSLKLQDLPEFRNLYPGKHTWKSPMLKRLAVSDCCKFLRSQETQGEVQLGIPAQQPLFFVEKVISNLEELSLGGKNTTASIIWHGQLPIECYSSLKVLKFHHFGVKSDPFSFGFLQRLQNLETLSVAHSSFKKLFLYNGHSSFKKLPSIGEVVGEERPLARLKNLTVHAVHDIKHIWKQDHLLAPILHNLKTLKVEDCHSIVSLAPSYVCFQNLTTLDIQSCLGLLNLFTSSTAKSLVQLVKLTIAHCKKMTVVVARQGGDEADDEIIFSKLEYLELLDLQNLTSFCFENYAFRFPSLKAMVVEECPNMKSFSPGVLSTPKLQGVHWKKYSKNTVHWHGNLDITIQHFYTEMVGFDGVNRVKVSDFPQLKERWQCQLPFNFFRNLTNLTVDEYCYSPDALPSTLLQFMNDLQELQVRNCDLLEGVFDLKGLSPEEGRVWFPLLYELNLIGLSRLRHICNTDPQGILEFRNLNFLEVDDCSSLRNIFTPSMALSLVHLQKIVIRNCDKMEEIITKERAGEEEAMDKIIFPVLKVIILESLPELSNIYSGSGVLNLTSLEEICIDGCPNMKIFISSLIEEPEPDSVDKGKEHRQGQGDNDNFTALLNYKVAFPELKKLRVDWNAIMEVTQRGQFRTEFFYRLRVLELVRFPIDCVDFPSWFLQRFNILESLVVCDASFKEIVRLEEMSSRPNQVFAQLRVLELFKLPELMHLSKESSQTCQIFQNLEILRVSECGTLKTLIPMSVSFRCLMTLEVSKCNGLASLMSSSTAKNLVQLTSMTVVECETIEVVVANDENEAENEIVFHKLEILAFHCLPSLTSFYMQNCALMFPSLERVYIDQCPKMELFSRGVINTPKLERVQLTEGDSTGFWKDDLNLTIHNLFVKKV</sequence>
<dbReference type="GO" id="GO:0008270">
    <property type="term" value="F:zinc ion binding"/>
    <property type="evidence" value="ECO:0007669"/>
    <property type="project" value="UniProtKB-KW"/>
</dbReference>
<keyword evidence="3" id="KW-0479">Metal-binding</keyword>
<evidence type="ECO:0000259" key="4">
    <source>
        <dbReference type="PROSITE" id="PS50158"/>
    </source>
</evidence>
<name>A0A8X7ZTH9_POPTO</name>
<dbReference type="Pfam" id="PF00931">
    <property type="entry name" value="NB-ARC"/>
    <property type="match status" value="1"/>
</dbReference>
<keyword evidence="3" id="KW-0862">Zinc</keyword>
<dbReference type="EMBL" id="JAAWWB010000009">
    <property type="protein sequence ID" value="KAG6775291.1"/>
    <property type="molecule type" value="Genomic_DNA"/>
</dbReference>
<dbReference type="SMART" id="SM00343">
    <property type="entry name" value="ZnF_C2HC"/>
    <property type="match status" value="2"/>
</dbReference>
<feature type="domain" description="CCHC-type" evidence="4">
    <location>
        <begin position="526"/>
        <end position="540"/>
    </location>
</feature>
<dbReference type="Pfam" id="PF14223">
    <property type="entry name" value="Retrotran_gag_2"/>
    <property type="match status" value="1"/>
</dbReference>
<gene>
    <name evidence="5" type="ORF">POTOM_018735</name>
</gene>
<dbReference type="InterPro" id="IPR050905">
    <property type="entry name" value="Plant_NBS-LRR"/>
</dbReference>
<evidence type="ECO:0000313" key="5">
    <source>
        <dbReference type="EMBL" id="KAG6775291.1"/>
    </source>
</evidence>
<dbReference type="InterPro" id="IPR057135">
    <property type="entry name" value="At4g27190-like_LRR"/>
</dbReference>
<reference evidence="5" key="1">
    <citation type="journal article" date="2020" name="bioRxiv">
        <title>Hybrid origin of Populus tomentosa Carr. identified through genome sequencing and phylogenomic analysis.</title>
        <authorList>
            <person name="An X."/>
            <person name="Gao K."/>
            <person name="Chen Z."/>
            <person name="Li J."/>
            <person name="Yang X."/>
            <person name="Yang X."/>
            <person name="Zhou J."/>
            <person name="Guo T."/>
            <person name="Zhao T."/>
            <person name="Huang S."/>
            <person name="Miao D."/>
            <person name="Khan W.U."/>
            <person name="Rao P."/>
            <person name="Ye M."/>
            <person name="Lei B."/>
            <person name="Liao W."/>
            <person name="Wang J."/>
            <person name="Ji L."/>
            <person name="Li Y."/>
            <person name="Guo B."/>
            <person name="Mustafa N.S."/>
            <person name="Li S."/>
            <person name="Yun Q."/>
            <person name="Keller S.R."/>
            <person name="Mao J."/>
            <person name="Zhang R."/>
            <person name="Strauss S.H."/>
        </authorList>
    </citation>
    <scope>NUCLEOTIDE SEQUENCE</scope>
    <source>
        <strain evidence="5">GM15</strain>
        <tissue evidence="5">Leaf</tissue>
    </source>
</reference>
<keyword evidence="3" id="KW-0863">Zinc-finger</keyword>
<dbReference type="Pfam" id="PF23247">
    <property type="entry name" value="LRR_RPS2"/>
    <property type="match status" value="7"/>
</dbReference>
<evidence type="ECO:0000256" key="2">
    <source>
        <dbReference type="ARBA" id="ARBA00022821"/>
    </source>
</evidence>
<dbReference type="PANTHER" id="PTHR33463">
    <property type="entry name" value="NB-ARC DOMAIN-CONTAINING PROTEIN-RELATED"/>
    <property type="match status" value="1"/>
</dbReference>
<dbReference type="InterPro" id="IPR002182">
    <property type="entry name" value="NB-ARC"/>
</dbReference>
<dbReference type="Proteomes" id="UP000886885">
    <property type="component" value="Chromosome 5A"/>
</dbReference>
<evidence type="ECO:0000313" key="6">
    <source>
        <dbReference type="Proteomes" id="UP000886885"/>
    </source>
</evidence>
<dbReference type="InterPro" id="IPR054722">
    <property type="entry name" value="PolX-like_BBD"/>
</dbReference>
<keyword evidence="6" id="KW-1185">Reference proteome</keyword>
<proteinExistence type="predicted"/>
<dbReference type="InterPro" id="IPR001878">
    <property type="entry name" value="Znf_CCHC"/>
</dbReference>
<dbReference type="Pfam" id="PF22936">
    <property type="entry name" value="Pol_BBD"/>
    <property type="match status" value="1"/>
</dbReference>
<protein>
    <recommendedName>
        <fullName evidence="4">CCHC-type domain-containing protein</fullName>
    </recommendedName>
</protein>
<organism evidence="5 6">
    <name type="scientific">Populus tomentosa</name>
    <name type="common">Chinese white poplar</name>
    <dbReference type="NCBI Taxonomy" id="118781"/>
    <lineage>
        <taxon>Eukaryota</taxon>
        <taxon>Viridiplantae</taxon>
        <taxon>Streptophyta</taxon>
        <taxon>Embryophyta</taxon>
        <taxon>Tracheophyta</taxon>
        <taxon>Spermatophyta</taxon>
        <taxon>Magnoliopsida</taxon>
        <taxon>eudicotyledons</taxon>
        <taxon>Gunneridae</taxon>
        <taxon>Pentapetalae</taxon>
        <taxon>rosids</taxon>
        <taxon>fabids</taxon>
        <taxon>Malpighiales</taxon>
        <taxon>Salicaceae</taxon>
        <taxon>Saliceae</taxon>
        <taxon>Populus</taxon>
    </lineage>
</organism>
<evidence type="ECO:0000256" key="1">
    <source>
        <dbReference type="ARBA" id="ARBA00022737"/>
    </source>
</evidence>
<dbReference type="PANTHER" id="PTHR33463:SF198">
    <property type="entry name" value="RPP4C3"/>
    <property type="match status" value="1"/>
</dbReference>
<accession>A0A8X7ZTH9</accession>
<dbReference type="OrthoDB" id="1747797at2759"/>
<dbReference type="Pfam" id="PF23598">
    <property type="entry name" value="LRR_14"/>
    <property type="match status" value="1"/>
</dbReference>
<dbReference type="GO" id="GO:0003676">
    <property type="term" value="F:nucleic acid binding"/>
    <property type="evidence" value="ECO:0007669"/>
    <property type="project" value="InterPro"/>
</dbReference>
<dbReference type="GO" id="GO:0043531">
    <property type="term" value="F:ADP binding"/>
    <property type="evidence" value="ECO:0007669"/>
    <property type="project" value="InterPro"/>
</dbReference>
<comment type="caution">
    <text evidence="5">The sequence shown here is derived from an EMBL/GenBank/DDBJ whole genome shotgun (WGS) entry which is preliminary data.</text>
</comment>
<evidence type="ECO:0000256" key="3">
    <source>
        <dbReference type="PROSITE-ProRule" id="PRU00047"/>
    </source>
</evidence>
<dbReference type="Pfam" id="PF00098">
    <property type="entry name" value="zf-CCHC"/>
    <property type="match status" value="1"/>
</dbReference>
<keyword evidence="1" id="KW-0677">Repeat</keyword>
<dbReference type="PROSITE" id="PS50158">
    <property type="entry name" value="ZF_CCHC"/>
    <property type="match status" value="1"/>
</dbReference>